<protein>
    <submittedName>
        <fullName evidence="2">RimJ/RimL family protein N-acetyltransferase</fullName>
    </submittedName>
</protein>
<dbReference type="PROSITE" id="PS51186">
    <property type="entry name" value="GNAT"/>
    <property type="match status" value="1"/>
</dbReference>
<keyword evidence="2" id="KW-0808">Transferase</keyword>
<dbReference type="Gene3D" id="3.40.630.30">
    <property type="match status" value="1"/>
</dbReference>
<proteinExistence type="predicted"/>
<dbReference type="InterPro" id="IPR016181">
    <property type="entry name" value="Acyl_CoA_acyltransferase"/>
</dbReference>
<dbReference type="SUPFAM" id="SSF55729">
    <property type="entry name" value="Acyl-CoA N-acyltransferases (Nat)"/>
    <property type="match status" value="1"/>
</dbReference>
<dbReference type="GO" id="GO:0016747">
    <property type="term" value="F:acyltransferase activity, transferring groups other than amino-acyl groups"/>
    <property type="evidence" value="ECO:0007669"/>
    <property type="project" value="InterPro"/>
</dbReference>
<evidence type="ECO:0000313" key="3">
    <source>
        <dbReference type="Proteomes" id="UP000237749"/>
    </source>
</evidence>
<name>A0A2S6HX84_9FIRM</name>
<gene>
    <name evidence="2" type="ORF">BXY41_102276</name>
</gene>
<evidence type="ECO:0000259" key="1">
    <source>
        <dbReference type="PROSITE" id="PS51186"/>
    </source>
</evidence>
<reference evidence="2 3" key="1">
    <citation type="submission" date="2018-02" db="EMBL/GenBank/DDBJ databases">
        <title>Genomic Encyclopedia of Archaeal and Bacterial Type Strains, Phase II (KMG-II): from individual species to whole genera.</title>
        <authorList>
            <person name="Goeker M."/>
        </authorList>
    </citation>
    <scope>NUCLEOTIDE SEQUENCE [LARGE SCALE GENOMIC DNA]</scope>
    <source>
        <strain evidence="2 3">DSM 3808</strain>
    </source>
</reference>
<evidence type="ECO:0000313" key="2">
    <source>
        <dbReference type="EMBL" id="PPK82587.1"/>
    </source>
</evidence>
<dbReference type="Proteomes" id="UP000237749">
    <property type="component" value="Unassembled WGS sequence"/>
</dbReference>
<dbReference type="PANTHER" id="PTHR43415:SF3">
    <property type="entry name" value="GNAT-FAMILY ACETYLTRANSFERASE"/>
    <property type="match status" value="1"/>
</dbReference>
<dbReference type="OrthoDB" id="9788916at2"/>
<accession>A0A2S6HX84</accession>
<dbReference type="Pfam" id="PF13302">
    <property type="entry name" value="Acetyltransf_3"/>
    <property type="match status" value="1"/>
</dbReference>
<dbReference type="AlphaFoldDB" id="A0A2S6HX84"/>
<comment type="caution">
    <text evidence="2">The sequence shown here is derived from an EMBL/GenBank/DDBJ whole genome shotgun (WGS) entry which is preliminary data.</text>
</comment>
<keyword evidence="3" id="KW-1185">Reference proteome</keyword>
<sequence length="200" mass="23379">MKLEPNFLQKPTLLGEKVILRPFQIEDIDTMLDILSDYEVRKLTGSVCNDKEAYTPSSEEELEKTRHWYRTRNEQKNRLDLAIVDKKTNKVVGEVVFNEYDDSSNKVNFRILIGPDGRNKGLGSEATSLFLEYGFNTLKLHKIGLHVFSFNPRGEHVYIKNGFVLEGILREDFRYEEEYIDTKVYGLLSSEFHAKEYEDR</sequence>
<feature type="domain" description="N-acetyltransferase" evidence="1">
    <location>
        <begin position="18"/>
        <end position="181"/>
    </location>
</feature>
<dbReference type="RefSeq" id="WP_104435206.1">
    <property type="nucleotide sequence ID" value="NZ_PTJA01000002.1"/>
</dbReference>
<dbReference type="InterPro" id="IPR000182">
    <property type="entry name" value="GNAT_dom"/>
</dbReference>
<organism evidence="2 3">
    <name type="scientific">Lacrimispora xylanisolvens</name>
    <dbReference type="NCBI Taxonomy" id="384636"/>
    <lineage>
        <taxon>Bacteria</taxon>
        <taxon>Bacillati</taxon>
        <taxon>Bacillota</taxon>
        <taxon>Clostridia</taxon>
        <taxon>Lachnospirales</taxon>
        <taxon>Lachnospiraceae</taxon>
        <taxon>Lacrimispora</taxon>
    </lineage>
</organism>
<dbReference type="EMBL" id="PTJA01000002">
    <property type="protein sequence ID" value="PPK82587.1"/>
    <property type="molecule type" value="Genomic_DNA"/>
</dbReference>
<dbReference type="PANTHER" id="PTHR43415">
    <property type="entry name" value="SPERMIDINE N(1)-ACETYLTRANSFERASE"/>
    <property type="match status" value="1"/>
</dbReference>